<dbReference type="FunFam" id="3.10.350.10:FF:000004">
    <property type="entry name" value="Membrane-bound lytic murein transglycosylase D"/>
    <property type="match status" value="1"/>
</dbReference>
<dbReference type="InterPro" id="IPR018392">
    <property type="entry name" value="LysM"/>
</dbReference>
<dbReference type="FunFam" id="1.10.530.10:FF:000004">
    <property type="entry name" value="Membrane-bound lytic murein transglycosylase D"/>
    <property type="match status" value="1"/>
</dbReference>
<comment type="similarity">
    <text evidence="3">Belongs to the transglycosylase Slt family.</text>
</comment>
<keyword evidence="11" id="KW-0449">Lipoprotein</keyword>
<dbReference type="CDD" id="cd00118">
    <property type="entry name" value="LysM"/>
    <property type="match status" value="2"/>
</dbReference>
<evidence type="ECO:0000256" key="10">
    <source>
        <dbReference type="ARBA" id="ARBA00023239"/>
    </source>
</evidence>
<dbReference type="SUPFAM" id="SSF54106">
    <property type="entry name" value="LysM domain"/>
    <property type="match status" value="2"/>
</dbReference>
<keyword evidence="18" id="KW-0808">Transferase</keyword>
<keyword evidence="7" id="KW-0677">Repeat</keyword>
<keyword evidence="18" id="KW-0328">Glycosyltransferase</keyword>
<name>A0A658Z3A3_SHIFL</name>
<gene>
    <name evidence="18" type="primary">mltD</name>
    <name evidence="18" type="ORF">SAMEA3710514_04399</name>
</gene>
<evidence type="ECO:0000259" key="17">
    <source>
        <dbReference type="PROSITE" id="PS51782"/>
    </source>
</evidence>
<keyword evidence="12" id="KW-0961">Cell wall biogenesis/degradation</keyword>
<keyword evidence="6" id="KW-0732">Signal</keyword>
<evidence type="ECO:0000256" key="2">
    <source>
        <dbReference type="ARBA" id="ARBA00004193"/>
    </source>
</evidence>
<evidence type="ECO:0000256" key="13">
    <source>
        <dbReference type="ARBA" id="ARBA00058843"/>
    </source>
</evidence>
<dbReference type="GO" id="GO:0016757">
    <property type="term" value="F:glycosyltransferase activity"/>
    <property type="evidence" value="ECO:0007669"/>
    <property type="project" value="UniProtKB-KW"/>
</dbReference>
<sequence>MDDGTSIAPDGDLWAFIGDELKMGIPENDRIREQKQKYLRNKSYLHDVTLRAEPYMYWIAGQVKKRNMPMELVLLPIVESAFDPHATSGANAAGIWQIIPSTGRNYGLKQTRNYDARRDVVASTTAALNMMQRLNKMFDGDWLLTVAAYNSGEGRVMKAIKTNKARGKSTDFWSLPLPQETKQYVPKMLALSDILKNSKRYGVRLPTTDESRALARVHLSSPVEMAKVADMAGISVSKLKTFNAGVKGSTLGASGPQYVMVPKKHADQLRESLASGEIAAVQSTLVADNTPLNSRVYTVRSGDTLSSIASRLGVSTKDLQQWNKLRGSKLKPGQSLTIGAQRLANNSDSITYRVRKGDSLSSIAKRHGVNIKDVMRWNSDTANLQPGDKLTLFVKNNNMPDS</sequence>
<dbReference type="GO" id="GO:0071555">
    <property type="term" value="P:cell wall organization"/>
    <property type="evidence" value="ECO:0007669"/>
    <property type="project" value="UniProtKB-KW"/>
</dbReference>
<dbReference type="GO" id="GO:0008932">
    <property type="term" value="F:lytic endotransglycosylase activity"/>
    <property type="evidence" value="ECO:0007669"/>
    <property type="project" value="TreeGrafter"/>
</dbReference>
<keyword evidence="9" id="KW-0564">Palmitate</keyword>
<dbReference type="FunFam" id="3.10.350.10:FF:000003">
    <property type="entry name" value="Membrane-bound lytic murein transglycosylase D"/>
    <property type="match status" value="1"/>
</dbReference>
<dbReference type="NCBIfam" id="NF008050">
    <property type="entry name" value="PRK10783.1"/>
    <property type="match status" value="1"/>
</dbReference>
<feature type="domain" description="LysM" evidence="17">
    <location>
        <begin position="350"/>
        <end position="398"/>
    </location>
</feature>
<comment type="catalytic activity">
    <reaction evidence="1">
        <text>Exolytic cleavage of the (1-&gt;4)-beta-glycosidic linkage between N-acetylmuramic acid (MurNAc) and N-acetylglucosamine (GlcNAc) residues in peptidoglycan, from either the reducing or the non-reducing ends of the peptidoglycan chains, with concomitant formation of a 1,6-anhydrobond in the MurNAc residue.</text>
        <dbReference type="EC" id="4.2.2.n1"/>
    </reaction>
</comment>
<dbReference type="SMART" id="SM00257">
    <property type="entry name" value="LysM"/>
    <property type="match status" value="2"/>
</dbReference>
<dbReference type="InterPro" id="IPR008258">
    <property type="entry name" value="Transglycosylase_SLT_dom_1"/>
</dbReference>
<keyword evidence="5" id="KW-1003">Cell membrane</keyword>
<proteinExistence type="inferred from homology"/>
<evidence type="ECO:0000256" key="12">
    <source>
        <dbReference type="ARBA" id="ARBA00023316"/>
    </source>
</evidence>
<evidence type="ECO:0000256" key="9">
    <source>
        <dbReference type="ARBA" id="ARBA00023139"/>
    </source>
</evidence>
<dbReference type="Proteomes" id="UP000260191">
    <property type="component" value="Unassembled WGS sequence"/>
</dbReference>
<evidence type="ECO:0000256" key="7">
    <source>
        <dbReference type="ARBA" id="ARBA00022737"/>
    </source>
</evidence>
<evidence type="ECO:0000256" key="15">
    <source>
        <dbReference type="ARBA" id="ARBA00078104"/>
    </source>
</evidence>
<dbReference type="CDD" id="cd16894">
    <property type="entry name" value="MltD-like"/>
    <property type="match status" value="1"/>
</dbReference>
<accession>A0A658Z3A3</accession>
<evidence type="ECO:0000313" key="19">
    <source>
        <dbReference type="Proteomes" id="UP000260191"/>
    </source>
</evidence>
<dbReference type="AlphaFoldDB" id="A0A658Z3A3"/>
<evidence type="ECO:0000256" key="8">
    <source>
        <dbReference type="ARBA" id="ARBA00023136"/>
    </source>
</evidence>
<evidence type="ECO:0000256" key="6">
    <source>
        <dbReference type="ARBA" id="ARBA00022729"/>
    </source>
</evidence>
<dbReference type="InterPro" id="IPR036779">
    <property type="entry name" value="LysM_dom_sf"/>
</dbReference>
<dbReference type="InterPro" id="IPR000189">
    <property type="entry name" value="Transglyc_AS"/>
</dbReference>
<dbReference type="PANTHER" id="PTHR33734">
    <property type="entry name" value="LYSM DOMAIN-CONTAINING GPI-ANCHORED PROTEIN 2"/>
    <property type="match status" value="1"/>
</dbReference>
<dbReference type="EC" id="4.2.2.n1" evidence="4"/>
<feature type="domain" description="LysM" evidence="17">
    <location>
        <begin position="295"/>
        <end position="338"/>
    </location>
</feature>
<evidence type="ECO:0000256" key="14">
    <source>
        <dbReference type="ARBA" id="ARBA00070762"/>
    </source>
</evidence>
<evidence type="ECO:0000256" key="16">
    <source>
        <dbReference type="ARBA" id="ARBA00079405"/>
    </source>
</evidence>
<evidence type="ECO:0000256" key="3">
    <source>
        <dbReference type="ARBA" id="ARBA00007734"/>
    </source>
</evidence>
<evidence type="ECO:0000256" key="1">
    <source>
        <dbReference type="ARBA" id="ARBA00001420"/>
    </source>
</evidence>
<dbReference type="SUPFAM" id="SSF53955">
    <property type="entry name" value="Lysozyme-like"/>
    <property type="match status" value="1"/>
</dbReference>
<keyword evidence="8" id="KW-0472">Membrane</keyword>
<evidence type="ECO:0000313" key="18">
    <source>
        <dbReference type="EMBL" id="SVH91245.1"/>
    </source>
</evidence>
<dbReference type="Pfam" id="PF01476">
    <property type="entry name" value="LysM"/>
    <property type="match status" value="2"/>
</dbReference>
<dbReference type="GO" id="GO:0005886">
    <property type="term" value="C:plasma membrane"/>
    <property type="evidence" value="ECO:0007669"/>
    <property type="project" value="UniProtKB-SubCell"/>
</dbReference>
<comment type="function">
    <text evidence="13">Murein-degrading enzyme. May play a role in recycling of muropeptides during cell elongation and/or cell division.</text>
</comment>
<dbReference type="GO" id="GO:0000270">
    <property type="term" value="P:peptidoglycan metabolic process"/>
    <property type="evidence" value="ECO:0007669"/>
    <property type="project" value="InterPro"/>
</dbReference>
<reference evidence="18 19" key="1">
    <citation type="submission" date="2018-06" db="EMBL/GenBank/DDBJ databases">
        <authorList>
            <consortium name="Pathogen Informatics"/>
            <person name="Doyle S."/>
        </authorList>
    </citation>
    <scope>NUCLEOTIDE SEQUENCE [LARGE SCALE GENOMIC DNA]</scope>
    <source>
        <strain evidence="18 19">4028STDY6275000</strain>
    </source>
</reference>
<dbReference type="EMBL" id="UIPR01000102">
    <property type="protein sequence ID" value="SVH91245.1"/>
    <property type="molecule type" value="Genomic_DNA"/>
</dbReference>
<dbReference type="PANTHER" id="PTHR33734:SF22">
    <property type="entry name" value="MEMBRANE-BOUND LYTIC MUREIN TRANSGLYCOSYLASE D"/>
    <property type="match status" value="1"/>
</dbReference>
<dbReference type="PROSITE" id="PS00922">
    <property type="entry name" value="TRANSGLYCOSYLASE"/>
    <property type="match status" value="1"/>
</dbReference>
<dbReference type="Gene3D" id="3.10.350.10">
    <property type="entry name" value="LysM domain"/>
    <property type="match status" value="2"/>
</dbReference>
<dbReference type="PROSITE" id="PS51782">
    <property type="entry name" value="LYSM"/>
    <property type="match status" value="2"/>
</dbReference>
<evidence type="ECO:0000256" key="4">
    <source>
        <dbReference type="ARBA" id="ARBA00012587"/>
    </source>
</evidence>
<keyword evidence="10 18" id="KW-0456">Lyase</keyword>
<comment type="subcellular location">
    <subcellularLocation>
        <location evidence="2">Cell membrane</location>
        <topology evidence="2">Lipid-anchor</topology>
    </subcellularLocation>
</comment>
<evidence type="ECO:0000256" key="11">
    <source>
        <dbReference type="ARBA" id="ARBA00023288"/>
    </source>
</evidence>
<organism evidence="18 19">
    <name type="scientific">Shigella flexneri</name>
    <dbReference type="NCBI Taxonomy" id="623"/>
    <lineage>
        <taxon>Bacteria</taxon>
        <taxon>Pseudomonadati</taxon>
        <taxon>Pseudomonadota</taxon>
        <taxon>Gammaproteobacteria</taxon>
        <taxon>Enterobacterales</taxon>
        <taxon>Enterobacteriaceae</taxon>
        <taxon>Shigella</taxon>
    </lineage>
</organism>
<protein>
    <recommendedName>
        <fullName evidence="14">Membrane-bound lytic murein transglycosylase D</fullName>
        <ecNumber evidence="4">4.2.2.n1</ecNumber>
    </recommendedName>
    <alternativeName>
        <fullName evidence="15">Murein hydrolase D</fullName>
    </alternativeName>
    <alternativeName>
        <fullName evidence="16">Regulatory protein DniR</fullName>
    </alternativeName>
</protein>
<dbReference type="InterPro" id="IPR023346">
    <property type="entry name" value="Lysozyme-like_dom_sf"/>
</dbReference>
<dbReference type="Gene3D" id="1.10.530.10">
    <property type="match status" value="1"/>
</dbReference>
<dbReference type="Pfam" id="PF01464">
    <property type="entry name" value="SLT"/>
    <property type="match status" value="1"/>
</dbReference>
<evidence type="ECO:0000256" key="5">
    <source>
        <dbReference type="ARBA" id="ARBA00022475"/>
    </source>
</evidence>